<keyword evidence="8 14" id="KW-0863">Zinc-finger</keyword>
<dbReference type="NCBIfam" id="NF005012">
    <property type="entry name" value="PRK06411.1"/>
    <property type="match status" value="1"/>
</dbReference>
<feature type="domain" description="SP-RING-type" evidence="18">
    <location>
        <begin position="561"/>
        <end position="642"/>
    </location>
</feature>
<feature type="domain" description="SAP" evidence="17">
    <location>
        <begin position="233"/>
        <end position="267"/>
    </location>
</feature>
<organism evidence="20 21">
    <name type="scientific">Acrobeloides nanus</name>
    <dbReference type="NCBI Taxonomy" id="290746"/>
    <lineage>
        <taxon>Eukaryota</taxon>
        <taxon>Metazoa</taxon>
        <taxon>Ecdysozoa</taxon>
        <taxon>Nematoda</taxon>
        <taxon>Chromadorea</taxon>
        <taxon>Rhabditida</taxon>
        <taxon>Tylenchina</taxon>
        <taxon>Cephalobomorpha</taxon>
        <taxon>Cephaloboidea</taxon>
        <taxon>Cephalobidae</taxon>
        <taxon>Acrobeloides</taxon>
    </lineage>
</organism>
<evidence type="ECO:0000256" key="14">
    <source>
        <dbReference type="PROSITE-ProRule" id="PRU00452"/>
    </source>
</evidence>
<evidence type="ECO:0000256" key="13">
    <source>
        <dbReference type="ARBA" id="ARBA00071853"/>
    </source>
</evidence>
<feature type="compositionally biased region" description="Polar residues" evidence="16">
    <location>
        <begin position="671"/>
        <end position="693"/>
    </location>
</feature>
<dbReference type="Pfam" id="PF01058">
    <property type="entry name" value="Oxidored_q6"/>
    <property type="match status" value="1"/>
</dbReference>
<comment type="subcellular location">
    <subcellularLocation>
        <location evidence="1">Nucleus</location>
    </subcellularLocation>
</comment>
<evidence type="ECO:0000313" key="21">
    <source>
        <dbReference type="WBParaSite" id="ACRNAN_scaffold1094.g9645.t1"/>
    </source>
</evidence>
<sequence length="936" mass="104435">MLVQRALLQGTFRQISSSIRCLASKDSPPSSEQTTEIAFPGRPNESQVKGLKGIFGSPFTGPFESKGEWALARMDDLINYCGRASLWPLTFGLACCAVEMMHFAAPRYDMDRYGVVFRASPRQVDLILVAGTVTNKMAPALRRIYDQMPEPKYVISMGSCANGGGYYHYAYSVLRGCDRVIPVDIYVPGCPPTAEALLYGVLQLQKKIKRARGGQLWPMSVSRQELIHYQEIIANFRVNELHLLLTSFRIPKLGKKQELVDRALQLLNKPAHQSHVIERVKQIQKSITAQQRYNNQPYTYGSTAQSMQNQNSGLRNLIGSNYDPRYAGMYQTNYGGGLTYQNLLNQNAYGQQHGYGQQQHQGIQHQQSGLARSLKITNLPFYDTEATLMELQELSAHIGSVRPMDSKRQFQFCIRQQDLPKLVYRSEPVKLPRYEIQMRMFQLELDGEQPDAFPPQCLVYLDDQPVGLPAIIPTNKPNAEQKRLSRPVNLTPIIQHPGPRADRAYRITVQWQGDKRAWAIGVWLVKRVNSEILQDRLLKNPNARRQFAVTKRNIIRRLAGDEDDVQMDSIKVSLIDPLVKTRIKIPARSVECEHLQCFDLTNYLMMNEKRPGWKCAICDKNAHFSKLIIDEYYEKLISDVPSNTDDVELMRDGTWRVVQEECEMLSDSDNEISSVAQKTTTPRPPQSTSNQPQKKQDKAEPEIVTLSDSEDETSTFSPITTRAPIPEPPRSAAPAPIDPQKPILSTTSQNSQQNRRGAVDNNSSDDSIIVLDDSDEPSVSPPQPSTAPPSVSNNAANTPQSYNSVPGAPSESAASTPPLLSNNIPVNSWLPNASGGGSSTPISLPTSQLNAQAFQFQQHIQQQSAMNQPAMSPNMLPNSPQLLHTATNGFHSGLYRPVIKEAAEVQVASELANFLASVYQKNMAASQQLSSAMNSN</sequence>
<keyword evidence="6" id="KW-0808">Transferase</keyword>
<dbReference type="Pfam" id="PF14324">
    <property type="entry name" value="PINIT"/>
    <property type="match status" value="1"/>
</dbReference>
<dbReference type="InterPro" id="IPR004181">
    <property type="entry name" value="Znf_MIZ"/>
</dbReference>
<dbReference type="SMART" id="SM00513">
    <property type="entry name" value="SAP"/>
    <property type="match status" value="1"/>
</dbReference>
<keyword evidence="20" id="KW-1185">Reference proteome</keyword>
<keyword evidence="11 15" id="KW-0520">NAD</keyword>
<feature type="compositionally biased region" description="Polar residues" evidence="16">
    <location>
        <begin position="743"/>
        <end position="755"/>
    </location>
</feature>
<dbReference type="Gene3D" id="3.30.40.10">
    <property type="entry name" value="Zinc/RING finger domain, C3HC4 (zinc finger)"/>
    <property type="match status" value="1"/>
</dbReference>
<dbReference type="InterPro" id="IPR038654">
    <property type="entry name" value="PINIT_sf"/>
</dbReference>
<proteinExistence type="inferred from homology"/>
<evidence type="ECO:0000256" key="8">
    <source>
        <dbReference type="ARBA" id="ARBA00022771"/>
    </source>
</evidence>
<keyword evidence="9" id="KW-0833">Ubl conjugation pathway</keyword>
<dbReference type="InterPro" id="IPR036361">
    <property type="entry name" value="SAP_dom_sf"/>
</dbReference>
<feature type="domain" description="PINIT" evidence="19">
    <location>
        <begin position="359"/>
        <end position="528"/>
    </location>
</feature>
<evidence type="ECO:0000256" key="16">
    <source>
        <dbReference type="SAM" id="MobiDB-lite"/>
    </source>
</evidence>
<comment type="similarity">
    <text evidence="3">Belongs to the PIAS family.</text>
</comment>
<dbReference type="PROSITE" id="PS51044">
    <property type="entry name" value="ZF_SP_RING"/>
    <property type="match status" value="1"/>
</dbReference>
<feature type="compositionally biased region" description="Polar residues" evidence="16">
    <location>
        <begin position="27"/>
        <end position="36"/>
    </location>
</feature>
<dbReference type="GO" id="GO:0015990">
    <property type="term" value="P:electron transport coupled proton transport"/>
    <property type="evidence" value="ECO:0007669"/>
    <property type="project" value="TreeGrafter"/>
</dbReference>
<dbReference type="GO" id="GO:0051539">
    <property type="term" value="F:4 iron, 4 sulfur cluster binding"/>
    <property type="evidence" value="ECO:0007669"/>
    <property type="project" value="UniProtKB-KW"/>
</dbReference>
<dbReference type="Proteomes" id="UP000887540">
    <property type="component" value="Unplaced"/>
</dbReference>
<dbReference type="CDD" id="cd16650">
    <property type="entry name" value="SP-RING_PIAS-like"/>
    <property type="match status" value="1"/>
</dbReference>
<keyword evidence="10" id="KW-0862">Zinc</keyword>
<evidence type="ECO:0000256" key="3">
    <source>
        <dbReference type="ARBA" id="ARBA00005383"/>
    </source>
</evidence>
<evidence type="ECO:0000259" key="19">
    <source>
        <dbReference type="PROSITE" id="PS51466"/>
    </source>
</evidence>
<dbReference type="Gene3D" id="3.40.50.12280">
    <property type="match status" value="1"/>
</dbReference>
<comment type="subunit">
    <text evidence="5">Complex I is composed of 45 different subunits This is a component of the iron-sulfur (IP) fragment of the enzyme.</text>
</comment>
<dbReference type="PANTHER" id="PTHR11995">
    <property type="entry name" value="NADH DEHYDROGENASE"/>
    <property type="match status" value="1"/>
</dbReference>
<dbReference type="GO" id="GO:0008137">
    <property type="term" value="F:NADH dehydrogenase (ubiquinone) activity"/>
    <property type="evidence" value="ECO:0007669"/>
    <property type="project" value="InterPro"/>
</dbReference>
<evidence type="ECO:0000259" key="17">
    <source>
        <dbReference type="PROSITE" id="PS50800"/>
    </source>
</evidence>
<keyword evidence="15" id="KW-0408">Iron</keyword>
<dbReference type="InterPro" id="IPR003034">
    <property type="entry name" value="SAP_dom"/>
</dbReference>
<dbReference type="HAMAP" id="MF_01356">
    <property type="entry name" value="NDH1_NuoB"/>
    <property type="match status" value="1"/>
</dbReference>
<dbReference type="NCBIfam" id="TIGR01957">
    <property type="entry name" value="nuoB_fam"/>
    <property type="match status" value="1"/>
</dbReference>
<dbReference type="GO" id="GO:0008270">
    <property type="term" value="F:zinc ion binding"/>
    <property type="evidence" value="ECO:0007669"/>
    <property type="project" value="UniProtKB-KW"/>
</dbReference>
<dbReference type="GO" id="GO:0016740">
    <property type="term" value="F:transferase activity"/>
    <property type="evidence" value="ECO:0007669"/>
    <property type="project" value="UniProtKB-KW"/>
</dbReference>
<evidence type="ECO:0000256" key="11">
    <source>
        <dbReference type="ARBA" id="ARBA00023027"/>
    </source>
</evidence>
<dbReference type="InterPro" id="IPR006138">
    <property type="entry name" value="NADH_UQ_OxRdtase_20Kd_su"/>
</dbReference>
<dbReference type="GO" id="GO:0005739">
    <property type="term" value="C:mitochondrion"/>
    <property type="evidence" value="ECO:0007669"/>
    <property type="project" value="GOC"/>
</dbReference>
<feature type="region of interest" description="Disordered" evidence="16">
    <location>
        <begin position="23"/>
        <end position="45"/>
    </location>
</feature>
<evidence type="ECO:0000256" key="5">
    <source>
        <dbReference type="ARBA" id="ARBA00011163"/>
    </source>
</evidence>
<evidence type="ECO:0000256" key="10">
    <source>
        <dbReference type="ARBA" id="ARBA00022833"/>
    </source>
</evidence>
<dbReference type="WBParaSite" id="ACRNAN_scaffold1094.g9645.t1">
    <property type="protein sequence ID" value="ACRNAN_scaffold1094.g9645.t1"/>
    <property type="gene ID" value="ACRNAN_scaffold1094.g9645"/>
</dbReference>
<dbReference type="Gene3D" id="2.60.120.780">
    <property type="entry name" value="PINIT domain"/>
    <property type="match status" value="1"/>
</dbReference>
<dbReference type="Pfam" id="PF02891">
    <property type="entry name" value="zf-MIZ"/>
    <property type="match status" value="1"/>
</dbReference>
<dbReference type="SUPFAM" id="SSF56770">
    <property type="entry name" value="HydA/Nqo6-like"/>
    <property type="match status" value="1"/>
</dbReference>
<dbReference type="GO" id="GO:0032981">
    <property type="term" value="P:mitochondrial respiratory chain complex I assembly"/>
    <property type="evidence" value="ECO:0007669"/>
    <property type="project" value="TreeGrafter"/>
</dbReference>
<dbReference type="AlphaFoldDB" id="A0A914CHN6"/>
<comment type="pathway">
    <text evidence="2">Protein modification; protein sumoylation.</text>
</comment>
<dbReference type="GO" id="GO:0048038">
    <property type="term" value="F:quinone binding"/>
    <property type="evidence" value="ECO:0007669"/>
    <property type="project" value="InterPro"/>
</dbReference>
<feature type="compositionally biased region" description="Pro residues" evidence="16">
    <location>
        <begin position="725"/>
        <end position="739"/>
    </location>
</feature>
<keyword evidence="15" id="KW-0411">Iron-sulfur</keyword>
<evidence type="ECO:0000256" key="15">
    <source>
        <dbReference type="RuleBase" id="RU004464"/>
    </source>
</evidence>
<name>A0A914CHN6_9BILA</name>
<evidence type="ECO:0000256" key="4">
    <source>
        <dbReference type="ARBA" id="ARBA00009173"/>
    </source>
</evidence>
<dbReference type="GO" id="GO:0005634">
    <property type="term" value="C:nucleus"/>
    <property type="evidence" value="ECO:0007669"/>
    <property type="project" value="UniProtKB-SubCell"/>
</dbReference>
<evidence type="ECO:0000256" key="7">
    <source>
        <dbReference type="ARBA" id="ARBA00022723"/>
    </source>
</evidence>
<dbReference type="InterPro" id="IPR023321">
    <property type="entry name" value="PINIT"/>
</dbReference>
<evidence type="ECO:0000256" key="9">
    <source>
        <dbReference type="ARBA" id="ARBA00022786"/>
    </source>
</evidence>
<keyword evidence="7 15" id="KW-0479">Metal-binding</keyword>
<feature type="compositionally biased region" description="Low complexity" evidence="16">
    <location>
        <begin position="759"/>
        <end position="771"/>
    </location>
</feature>
<dbReference type="Gene3D" id="1.10.720.30">
    <property type="entry name" value="SAP domain"/>
    <property type="match status" value="1"/>
</dbReference>
<dbReference type="SUPFAM" id="SSF68906">
    <property type="entry name" value="SAP domain"/>
    <property type="match status" value="1"/>
</dbReference>
<feature type="region of interest" description="Disordered" evidence="16">
    <location>
        <begin position="666"/>
        <end position="819"/>
    </location>
</feature>
<comment type="similarity">
    <text evidence="4 15">Belongs to the complex I 20 kDa subunit family.</text>
</comment>
<keyword evidence="15" id="KW-0004">4Fe-4S</keyword>
<evidence type="ECO:0000256" key="12">
    <source>
        <dbReference type="ARBA" id="ARBA00023242"/>
    </source>
</evidence>
<evidence type="ECO:0000259" key="18">
    <source>
        <dbReference type="PROSITE" id="PS51044"/>
    </source>
</evidence>
<dbReference type="GO" id="GO:0009060">
    <property type="term" value="P:aerobic respiration"/>
    <property type="evidence" value="ECO:0007669"/>
    <property type="project" value="TreeGrafter"/>
</dbReference>
<dbReference type="PANTHER" id="PTHR11995:SF14">
    <property type="entry name" value="NADH DEHYDROGENASE [UBIQUINONE] IRON-SULFUR PROTEIN 7, MITOCHONDRIAL"/>
    <property type="match status" value="1"/>
</dbReference>
<dbReference type="GO" id="GO:0045271">
    <property type="term" value="C:respiratory chain complex I"/>
    <property type="evidence" value="ECO:0007669"/>
    <property type="project" value="TreeGrafter"/>
</dbReference>
<dbReference type="PROSITE" id="PS50800">
    <property type="entry name" value="SAP"/>
    <property type="match status" value="1"/>
</dbReference>
<reference evidence="21" key="1">
    <citation type="submission" date="2022-11" db="UniProtKB">
        <authorList>
            <consortium name="WormBaseParasite"/>
        </authorList>
    </citation>
    <scope>IDENTIFICATION</scope>
</reference>
<dbReference type="FunFam" id="3.40.50.12280:FF:000001">
    <property type="entry name" value="NADH-quinone oxidoreductase subunit B 2"/>
    <property type="match status" value="1"/>
</dbReference>
<protein>
    <recommendedName>
        <fullName evidence="13">Probable NADH dehydrogenase [ubiquinone] iron-sulfur protein 7, mitochondrial</fullName>
    </recommendedName>
</protein>
<evidence type="ECO:0000313" key="20">
    <source>
        <dbReference type="Proteomes" id="UP000887540"/>
    </source>
</evidence>
<accession>A0A914CHN6</accession>
<dbReference type="PROSITE" id="PS51466">
    <property type="entry name" value="PINIT"/>
    <property type="match status" value="1"/>
</dbReference>
<dbReference type="InterPro" id="IPR013083">
    <property type="entry name" value="Znf_RING/FYVE/PHD"/>
</dbReference>
<evidence type="ECO:0000256" key="1">
    <source>
        <dbReference type="ARBA" id="ARBA00004123"/>
    </source>
</evidence>
<feature type="compositionally biased region" description="Polar residues" evidence="16">
    <location>
        <begin position="788"/>
        <end position="804"/>
    </location>
</feature>
<dbReference type="PROSITE" id="PS01150">
    <property type="entry name" value="COMPLEX1_20K"/>
    <property type="match status" value="1"/>
</dbReference>
<evidence type="ECO:0000256" key="6">
    <source>
        <dbReference type="ARBA" id="ARBA00022679"/>
    </source>
</evidence>
<dbReference type="InterPro" id="IPR006137">
    <property type="entry name" value="NADH_UbQ_OxRdtase-like_20kDa"/>
</dbReference>
<evidence type="ECO:0000256" key="2">
    <source>
        <dbReference type="ARBA" id="ARBA00004718"/>
    </source>
</evidence>
<keyword evidence="12" id="KW-0539">Nucleus</keyword>